<dbReference type="AlphaFoldDB" id="A0A034V202"/>
<proteinExistence type="predicted"/>
<accession>A0A034V202</accession>
<organism evidence="1">
    <name type="scientific">Bactrocera dorsalis</name>
    <name type="common">Oriental fruit fly</name>
    <name type="synonym">Dacus dorsalis</name>
    <dbReference type="NCBI Taxonomy" id="27457"/>
    <lineage>
        <taxon>Eukaryota</taxon>
        <taxon>Metazoa</taxon>
        <taxon>Ecdysozoa</taxon>
        <taxon>Arthropoda</taxon>
        <taxon>Hexapoda</taxon>
        <taxon>Insecta</taxon>
        <taxon>Pterygota</taxon>
        <taxon>Neoptera</taxon>
        <taxon>Endopterygota</taxon>
        <taxon>Diptera</taxon>
        <taxon>Brachycera</taxon>
        <taxon>Muscomorpha</taxon>
        <taxon>Tephritoidea</taxon>
        <taxon>Tephritidae</taxon>
        <taxon>Bactrocera</taxon>
        <taxon>Bactrocera</taxon>
    </lineage>
</organism>
<evidence type="ECO:0000313" key="1">
    <source>
        <dbReference type="EMBL" id="JAC35805.1"/>
    </source>
</evidence>
<dbReference type="EMBL" id="GAKP01023151">
    <property type="protein sequence ID" value="JAC35805.1"/>
    <property type="molecule type" value="Transcribed_RNA"/>
</dbReference>
<reference evidence="1" key="1">
    <citation type="journal article" date="2014" name="BMC Genomics">
        <title>Characterizing the developmental transcriptome of the oriental fruit fly, Bactrocera dorsalis (Diptera: Tephritidae) through comparative genomic analysis with Drosophila melanogaster utilizing modENCODE datasets.</title>
        <authorList>
            <person name="Geib S.M."/>
            <person name="Calla B."/>
            <person name="Hall B."/>
            <person name="Hou S."/>
            <person name="Manoukis N.C."/>
        </authorList>
    </citation>
    <scope>NUCLEOTIDE SEQUENCE</scope>
    <source>
        <strain evidence="1">Punador</strain>
    </source>
</reference>
<dbReference type="OrthoDB" id="7995304at2759"/>
<feature type="non-terminal residue" evidence="1">
    <location>
        <position position="1"/>
    </location>
</feature>
<protein>
    <submittedName>
        <fullName evidence="1">Uncharacterized protein</fullName>
    </submittedName>
</protein>
<sequence length="117" mass="13149">GNIWPECLLKNNVPINDIPTVREEIANLARENNIEGMGIEDINELLNLQDEELTNEMLLTFGTEHTLDDETDPTVIQTEPKKLTTAQIAKAMELVEQAIEIFCNNDPDENRSAKASQ</sequence>
<name>A0A034V202_BACDO</name>
<feature type="non-terminal residue" evidence="1">
    <location>
        <position position="117"/>
    </location>
</feature>